<dbReference type="EMBL" id="JAVREN010000001">
    <property type="protein sequence ID" value="MDT0305359.1"/>
    <property type="molecule type" value="Genomic_DNA"/>
</dbReference>
<evidence type="ECO:0000256" key="2">
    <source>
        <dbReference type="SAM" id="MobiDB-lite"/>
    </source>
</evidence>
<dbReference type="GO" id="GO:0016491">
    <property type="term" value="F:oxidoreductase activity"/>
    <property type="evidence" value="ECO:0007669"/>
    <property type="project" value="UniProtKB-KW"/>
</dbReference>
<dbReference type="InterPro" id="IPR050982">
    <property type="entry name" value="Auxin_biosynth/cation_transpt"/>
</dbReference>
<proteinExistence type="predicted"/>
<dbReference type="PANTHER" id="PTHR43539:SF78">
    <property type="entry name" value="FLAVIN-CONTAINING MONOOXYGENASE"/>
    <property type="match status" value="1"/>
</dbReference>
<dbReference type="SUPFAM" id="SSF51905">
    <property type="entry name" value="FAD/NAD(P)-binding domain"/>
    <property type="match status" value="2"/>
</dbReference>
<sequence length="404" mass="42279">MPAPPPVHVVGAGPGGLAAAAALAQRGLRAVVLERAPDVGGAWRGHYDRLRLHTTRRGSALPGLAIPRSAGRWVGRDEFVRYLESYARRHRIELAAGVTVARVDPAGDAPGDWLLRANGGRELRARAVVVATGRNHTPHLPDWPGAAAWDGELLHAADYRSPARFAGRDVLVVGAGNSGADIAADLAAGGAGRVRLAVRTAPHILRKTILGWPYQRGATLVGRLPAPVADRLAAPAARLIPDLAAHGLPRPEGGLYTRLRQGRFPVLDDGLVRAVRRGEVEPVPAVVAFEGGKVLLADGEAIGPEVVIAATGYRTGLEPLVGHLGVLDASGLPPAAGRRAHPAAPGLHFTGFGTPPGGTLHRLGREAGRIAAAISATQRERPRRARAARPSRRDRRGSRPGAAE</sequence>
<feature type="region of interest" description="Disordered" evidence="2">
    <location>
        <begin position="374"/>
        <end position="404"/>
    </location>
</feature>
<dbReference type="PRINTS" id="PR00469">
    <property type="entry name" value="PNDRDTASEII"/>
</dbReference>
<comment type="caution">
    <text evidence="3">The sequence shown here is derived from an EMBL/GenBank/DDBJ whole genome shotgun (WGS) entry which is preliminary data.</text>
</comment>
<dbReference type="Gene3D" id="3.50.50.60">
    <property type="entry name" value="FAD/NAD(P)-binding domain"/>
    <property type="match status" value="1"/>
</dbReference>
<dbReference type="EC" id="1.14.13.-" evidence="3"/>
<evidence type="ECO:0000256" key="1">
    <source>
        <dbReference type="ARBA" id="ARBA00023002"/>
    </source>
</evidence>
<protein>
    <submittedName>
        <fullName evidence="3">NAD(P)/FAD-dependent oxidoreductase</fullName>
        <ecNumber evidence="3">1.14.13.-</ecNumber>
    </submittedName>
</protein>
<reference evidence="4" key="1">
    <citation type="submission" date="2023-07" db="EMBL/GenBank/DDBJ databases">
        <title>30 novel species of actinomycetes from the DSMZ collection.</title>
        <authorList>
            <person name="Nouioui I."/>
        </authorList>
    </citation>
    <scope>NUCLEOTIDE SEQUENCE [LARGE SCALE GENOMIC DNA]</scope>
    <source>
        <strain evidence="4">DSM 44917</strain>
    </source>
</reference>
<evidence type="ECO:0000313" key="3">
    <source>
        <dbReference type="EMBL" id="MDT0305359.1"/>
    </source>
</evidence>
<dbReference type="RefSeq" id="WP_311628279.1">
    <property type="nucleotide sequence ID" value="NZ_JAVREN010000001.1"/>
</dbReference>
<dbReference type="Pfam" id="PF13738">
    <property type="entry name" value="Pyr_redox_3"/>
    <property type="match status" value="1"/>
</dbReference>
<dbReference type="Proteomes" id="UP001183388">
    <property type="component" value="Unassembled WGS sequence"/>
</dbReference>
<gene>
    <name evidence="3" type="ORF">RM780_00060</name>
</gene>
<dbReference type="PRINTS" id="PR00368">
    <property type="entry name" value="FADPNR"/>
</dbReference>
<name>A0ABU2L1B9_9ACTN</name>
<dbReference type="PANTHER" id="PTHR43539">
    <property type="entry name" value="FLAVIN-BINDING MONOOXYGENASE-LIKE PROTEIN (AFU_ORTHOLOGUE AFUA_4G09220)"/>
    <property type="match status" value="1"/>
</dbReference>
<keyword evidence="4" id="KW-1185">Reference proteome</keyword>
<feature type="compositionally biased region" description="Basic residues" evidence="2">
    <location>
        <begin position="381"/>
        <end position="398"/>
    </location>
</feature>
<dbReference type="InterPro" id="IPR036188">
    <property type="entry name" value="FAD/NAD-bd_sf"/>
</dbReference>
<organism evidence="3 4">
    <name type="scientific">Streptomyces boetiae</name>
    <dbReference type="NCBI Taxonomy" id="3075541"/>
    <lineage>
        <taxon>Bacteria</taxon>
        <taxon>Bacillati</taxon>
        <taxon>Actinomycetota</taxon>
        <taxon>Actinomycetes</taxon>
        <taxon>Kitasatosporales</taxon>
        <taxon>Streptomycetaceae</taxon>
        <taxon>Streptomyces</taxon>
    </lineage>
</organism>
<accession>A0ABU2L1B9</accession>
<evidence type="ECO:0000313" key="4">
    <source>
        <dbReference type="Proteomes" id="UP001183388"/>
    </source>
</evidence>
<keyword evidence="1 3" id="KW-0560">Oxidoreductase</keyword>